<feature type="signal peptide" evidence="2">
    <location>
        <begin position="1"/>
        <end position="24"/>
    </location>
</feature>
<organism evidence="4 5">
    <name type="scientific">Chelatococcus albus</name>
    <dbReference type="NCBI Taxonomy" id="3047466"/>
    <lineage>
        <taxon>Bacteria</taxon>
        <taxon>Pseudomonadati</taxon>
        <taxon>Pseudomonadota</taxon>
        <taxon>Alphaproteobacteria</taxon>
        <taxon>Hyphomicrobiales</taxon>
        <taxon>Chelatococcaceae</taxon>
        <taxon>Chelatococcus</taxon>
    </lineage>
</organism>
<keyword evidence="5" id="KW-1185">Reference proteome</keyword>
<dbReference type="SUPFAM" id="SSF56925">
    <property type="entry name" value="OMPA-like"/>
    <property type="match status" value="1"/>
</dbReference>
<gene>
    <name evidence="4" type="ORF">QNA08_08315</name>
</gene>
<evidence type="ECO:0000313" key="4">
    <source>
        <dbReference type="EMBL" id="MDJ1158234.1"/>
    </source>
</evidence>
<feature type="domain" description="Outer membrane protein beta-barrel" evidence="3">
    <location>
        <begin position="41"/>
        <end position="260"/>
    </location>
</feature>
<sequence>MGGLKSTLVLAGAVTAGVSTTAIAADMPIYVPDPAPVAAPVEIGGGWYLRGDIGVSNQRVDKLYNVLYDTAASVTTTDKSFDAAPFFVLGAGYQVNSWFRADLTGEYRGRSAFKGRDVYRPFNPNEPSASDIYTGSKTEWVVLANAYIDLGTWSGLTPYVGAGIGGAYNTIHDFRDVNPETRGGGYAGRDGSEWNFAWALYAGLAYQLTPSVALDFGYRYLHLGDGKSGDIIRFDGVNQVYNPMQFKDLSSHDFKVGLRWMLGAPAIPAALPPVVAKY</sequence>
<dbReference type="Pfam" id="PF13505">
    <property type="entry name" value="OMP_b-brl"/>
    <property type="match status" value="1"/>
</dbReference>
<accession>A0ABT7AFT0</accession>
<dbReference type="GO" id="GO:0016787">
    <property type="term" value="F:hydrolase activity"/>
    <property type="evidence" value="ECO:0007669"/>
    <property type="project" value="UniProtKB-KW"/>
</dbReference>
<dbReference type="Gene3D" id="2.40.160.20">
    <property type="match status" value="1"/>
</dbReference>
<dbReference type="EMBL" id="JASJEV010000004">
    <property type="protein sequence ID" value="MDJ1158234.1"/>
    <property type="molecule type" value="Genomic_DNA"/>
</dbReference>
<evidence type="ECO:0000256" key="1">
    <source>
        <dbReference type="ARBA" id="ARBA00022729"/>
    </source>
</evidence>
<keyword evidence="4" id="KW-0378">Hydrolase</keyword>
<evidence type="ECO:0000259" key="3">
    <source>
        <dbReference type="Pfam" id="PF13505"/>
    </source>
</evidence>
<dbReference type="RefSeq" id="WP_283740229.1">
    <property type="nucleotide sequence ID" value="NZ_JASJEV010000004.1"/>
</dbReference>
<keyword evidence="1 2" id="KW-0732">Signal</keyword>
<dbReference type="Proteomes" id="UP001321492">
    <property type="component" value="Unassembled WGS sequence"/>
</dbReference>
<evidence type="ECO:0000313" key="5">
    <source>
        <dbReference type="Proteomes" id="UP001321492"/>
    </source>
</evidence>
<comment type="caution">
    <text evidence="4">The sequence shown here is derived from an EMBL/GenBank/DDBJ whole genome shotgun (WGS) entry which is preliminary data.</text>
</comment>
<dbReference type="InterPro" id="IPR027385">
    <property type="entry name" value="Beta-barrel_OMP"/>
</dbReference>
<protein>
    <submittedName>
        <fullName evidence="4">Acyloxyacyl hydrolase</fullName>
    </submittedName>
</protein>
<reference evidence="4 5" key="1">
    <citation type="submission" date="2023-05" db="EMBL/GenBank/DDBJ databases">
        <title>Chelatococcus sp. nov., a moderately thermophilic bacterium isolated from hot spring microbial mat.</title>
        <authorList>
            <person name="Hu C.-J."/>
            <person name="Li W.-J."/>
        </authorList>
    </citation>
    <scope>NUCLEOTIDE SEQUENCE [LARGE SCALE GENOMIC DNA]</scope>
    <source>
        <strain evidence="4 5">SYSU G07232</strain>
    </source>
</reference>
<feature type="chain" id="PRO_5045093944" evidence="2">
    <location>
        <begin position="25"/>
        <end position="278"/>
    </location>
</feature>
<name>A0ABT7AFT0_9HYPH</name>
<dbReference type="InterPro" id="IPR011250">
    <property type="entry name" value="OMP/PagP_B-barrel"/>
</dbReference>
<proteinExistence type="predicted"/>
<evidence type="ECO:0000256" key="2">
    <source>
        <dbReference type="SAM" id="SignalP"/>
    </source>
</evidence>